<dbReference type="eggNOG" id="arCOG00537">
    <property type="taxonomic scope" value="Archaea"/>
</dbReference>
<dbReference type="PANTHER" id="PTHR38031">
    <property type="entry name" value="SULFUR CARRIER PROTEIN SLR0821-RELATED"/>
    <property type="match status" value="1"/>
</dbReference>
<gene>
    <name evidence="1" type="ordered locus">Vdis_2532</name>
</gene>
<dbReference type="GeneID" id="9753492"/>
<protein>
    <submittedName>
        <fullName evidence="1">ThiamineS protein</fullName>
    </submittedName>
</protein>
<dbReference type="CDD" id="cd17040">
    <property type="entry name" value="Ubl_MoaD_like"/>
    <property type="match status" value="1"/>
</dbReference>
<dbReference type="AlphaFoldDB" id="E1QS64"/>
<reference evidence="1 2" key="1">
    <citation type="journal article" date="2010" name="Stand. Genomic Sci.">
        <title>Complete genome sequence of Vulcanisaeta distributa type strain (IC-017).</title>
        <authorList>
            <person name="Mavromatis K."/>
            <person name="Sikorski J."/>
            <person name="Pabst E."/>
            <person name="Teshima H."/>
            <person name="Lapidus A."/>
            <person name="Lucas S."/>
            <person name="Nolan M."/>
            <person name="Glavina Del Rio T."/>
            <person name="Cheng J.F."/>
            <person name="Bruce D."/>
            <person name="Goodwin L."/>
            <person name="Pitluck S."/>
            <person name="Liolios K."/>
            <person name="Ivanova N."/>
            <person name="Mikhailova N."/>
            <person name="Pati A."/>
            <person name="Chen A."/>
            <person name="Palaniappan K."/>
            <person name="Land M."/>
            <person name="Hauser L."/>
            <person name="Chang Y.J."/>
            <person name="Jeffries C.D."/>
            <person name="Rohde M."/>
            <person name="Spring S."/>
            <person name="Goker M."/>
            <person name="Wirth R."/>
            <person name="Woyke T."/>
            <person name="Bristow J."/>
            <person name="Eisen J.A."/>
            <person name="Markowitz V."/>
            <person name="Hugenholtz P."/>
            <person name="Klenk H.P."/>
            <person name="Kyrpides N.C."/>
        </authorList>
    </citation>
    <scope>NUCLEOTIDE SEQUENCE [LARGE SCALE GENOMIC DNA]</scope>
    <source>
        <strain evidence="2">DSM 14429 / JCM 11212 / NBRC 100878 / IC-017</strain>
    </source>
</reference>
<dbReference type="Proteomes" id="UP000006681">
    <property type="component" value="Chromosome"/>
</dbReference>
<dbReference type="InterPro" id="IPR016155">
    <property type="entry name" value="Mopterin_synth/thiamin_S_b"/>
</dbReference>
<evidence type="ECO:0000313" key="2">
    <source>
        <dbReference type="Proteomes" id="UP000006681"/>
    </source>
</evidence>
<dbReference type="OrthoDB" id="98357at2157"/>
<reference evidence="2" key="2">
    <citation type="journal article" date="2010" name="Stand. Genomic Sci.">
        <title>Complete genome sequence of Vulcanisaeta distributa type strain (IC-017T).</title>
        <authorList>
            <person name="Mavromatis K."/>
            <person name="Sikorski J."/>
            <person name="Pabst E."/>
            <person name="Teshima H."/>
            <person name="Lapidus A."/>
            <person name="Lucas S."/>
            <person name="Nolan M."/>
            <person name="Glavina Del Rio T."/>
            <person name="Cheng J."/>
            <person name="Bruce D."/>
            <person name="Goodwin L."/>
            <person name="Pitluck S."/>
            <person name="Liolios K."/>
            <person name="Ivanova N."/>
            <person name="Mikhailova N."/>
            <person name="Pati A."/>
            <person name="Chen A."/>
            <person name="Palaniappan K."/>
            <person name="Land M."/>
            <person name="Hauser L."/>
            <person name="Chang Y."/>
            <person name="Jeffries C."/>
            <person name="Rohde M."/>
            <person name="Spring S."/>
            <person name="Goker M."/>
            <person name="Wirth R."/>
            <person name="Woyke T."/>
            <person name="Bristow J."/>
            <person name="Eisen J."/>
            <person name="Markowitz V."/>
            <person name="Hugenholtz P."/>
            <person name="Klenk H."/>
            <person name="Kyrpides N."/>
        </authorList>
    </citation>
    <scope>NUCLEOTIDE SEQUENCE [LARGE SCALE GENOMIC DNA]</scope>
    <source>
        <strain evidence="2">DSM 14429 / JCM 11212 / NBRC 100878 / IC-017</strain>
    </source>
</reference>
<name>E1QS64_VULDI</name>
<proteinExistence type="predicted"/>
<dbReference type="InterPro" id="IPR052045">
    <property type="entry name" value="Sulfur_Carrier/Prot_Modifier"/>
</dbReference>
<dbReference type="PANTHER" id="PTHR38031:SF1">
    <property type="entry name" value="SULFUR CARRIER PROTEIN CYSO"/>
    <property type="match status" value="1"/>
</dbReference>
<dbReference type="Gene3D" id="3.10.20.30">
    <property type="match status" value="1"/>
</dbReference>
<dbReference type="HOGENOM" id="CLU_114601_1_0_2"/>
<accession>E1QS64</accession>
<organism evidence="1 2">
    <name type="scientific">Vulcanisaeta distributa (strain DSM 14429 / JCM 11212 / NBRC 100878 / IC-017)</name>
    <dbReference type="NCBI Taxonomy" id="572478"/>
    <lineage>
        <taxon>Archaea</taxon>
        <taxon>Thermoproteota</taxon>
        <taxon>Thermoprotei</taxon>
        <taxon>Thermoproteales</taxon>
        <taxon>Thermoproteaceae</taxon>
        <taxon>Vulcanisaeta</taxon>
    </lineage>
</organism>
<dbReference type="EMBL" id="CP002100">
    <property type="protein sequence ID" value="ADN51896.1"/>
    <property type="molecule type" value="Genomic_DNA"/>
</dbReference>
<dbReference type="KEGG" id="vdi:Vdis_2532"/>
<evidence type="ECO:0000313" key="1">
    <source>
        <dbReference type="EMBL" id="ADN51896.1"/>
    </source>
</evidence>
<dbReference type="RefSeq" id="WP_013337621.1">
    <property type="nucleotide sequence ID" value="NC_014537.1"/>
</dbReference>
<sequence length="93" mass="10250">MVVKVKLVGVLRALSLGKEYIELNGVTTVREVINGLRSVNEKLFKRVFDSSRGELAPDIYVAVNDVDIRLLKGLDTPVRDGDEVLILAYIHGG</sequence>
<dbReference type="InterPro" id="IPR012675">
    <property type="entry name" value="Beta-grasp_dom_sf"/>
</dbReference>
<dbReference type="SUPFAM" id="SSF54285">
    <property type="entry name" value="MoaD/ThiS"/>
    <property type="match status" value="1"/>
</dbReference>
<dbReference type="STRING" id="572478.Vdis_2532"/>
<dbReference type="InterPro" id="IPR003749">
    <property type="entry name" value="ThiS/MoaD-like"/>
</dbReference>
<keyword evidence="2" id="KW-1185">Reference proteome</keyword>
<dbReference type="Pfam" id="PF02597">
    <property type="entry name" value="ThiS"/>
    <property type="match status" value="1"/>
</dbReference>